<keyword evidence="10" id="KW-1185">Reference proteome</keyword>
<dbReference type="GO" id="GO:0005886">
    <property type="term" value="C:plasma membrane"/>
    <property type="evidence" value="ECO:0007669"/>
    <property type="project" value="UniProtKB-SubCell"/>
</dbReference>
<dbReference type="AlphaFoldDB" id="A0AAW1UNP8"/>
<dbReference type="InterPro" id="IPR052192">
    <property type="entry name" value="Insect_Ionotropic_Sensory_Rcpt"/>
</dbReference>
<keyword evidence="4 8" id="KW-1133">Transmembrane helix</keyword>
<proteinExistence type="predicted"/>
<sequence length="540" mass="62556">MLTASTILTPLQLLKCLNILIHHYMQEHGFVLVVGSYQINYPNMRFNLAEDFDITTNWHSTDPSVIIIDVKQLRTFLRIIHDEVEEPKFRSINSNVKMIIIGSTISAKNVNSLRLFGFQNTILLDQRGNISKLIVNKRMSSNFIDTQHAELHAVDGNIFEKLVVEDIFKNGELKDLNGLKLALCYPRRCVICHNGMEVQTFTFIFNHLNITAEQYVIQNENFLTCDIFFGYSNQNDVALLDFTIPYIYDTASWYVPTPKPLSKLLFFLRIFPPEIWFILIFCVLSISIVWFLVNLLLNQKQNRKSSLVEHILIIIFLFLEQSRRFQFNNSSVFVLTSVVIFMTFITNAIFKCKFLYHLIGEDFVQKINSFEDILRYEVPMIRNNFEIGRIFIPDGLSIDTQKCVTSLECLKYCSENENIALLSLDRTARHFWQVLNPNGVLNIRRLNPPFLSMKYAAAMRSGHPFLSVFNEYLRRIIEHGFLEKIIANYDSQAKYVEYSVAHVRLSLKHLIASFAMLGAGLLLSTIAAIWEICVLTFELC</sequence>
<evidence type="ECO:0000313" key="9">
    <source>
        <dbReference type="EMBL" id="KAK9881446.1"/>
    </source>
</evidence>
<keyword evidence="7" id="KW-0325">Glycoprotein</keyword>
<dbReference type="Proteomes" id="UP001431783">
    <property type="component" value="Unassembled WGS sequence"/>
</dbReference>
<accession>A0AAW1UNP8</accession>
<keyword evidence="6" id="KW-0675">Receptor</keyword>
<evidence type="ECO:0000313" key="10">
    <source>
        <dbReference type="Proteomes" id="UP001431783"/>
    </source>
</evidence>
<keyword evidence="2" id="KW-1003">Cell membrane</keyword>
<gene>
    <name evidence="9" type="ORF">WA026_016332</name>
</gene>
<keyword evidence="3 8" id="KW-0812">Transmembrane</keyword>
<dbReference type="PANTHER" id="PTHR42643">
    <property type="entry name" value="IONOTROPIC RECEPTOR 20A-RELATED"/>
    <property type="match status" value="1"/>
</dbReference>
<keyword evidence="5 8" id="KW-0472">Membrane</keyword>
<evidence type="ECO:0000256" key="2">
    <source>
        <dbReference type="ARBA" id="ARBA00022475"/>
    </source>
</evidence>
<reference evidence="9 10" key="1">
    <citation type="submission" date="2023-03" db="EMBL/GenBank/DDBJ databases">
        <title>Genome insight into feeding habits of ladybird beetles.</title>
        <authorList>
            <person name="Li H.-S."/>
            <person name="Huang Y.-H."/>
            <person name="Pang H."/>
        </authorList>
    </citation>
    <scope>NUCLEOTIDE SEQUENCE [LARGE SCALE GENOMIC DNA]</scope>
    <source>
        <strain evidence="9">SYSU_2023b</strain>
        <tissue evidence="9">Whole body</tissue>
    </source>
</reference>
<evidence type="ECO:0000256" key="6">
    <source>
        <dbReference type="ARBA" id="ARBA00023170"/>
    </source>
</evidence>
<organism evidence="9 10">
    <name type="scientific">Henosepilachna vigintioctopunctata</name>
    <dbReference type="NCBI Taxonomy" id="420089"/>
    <lineage>
        <taxon>Eukaryota</taxon>
        <taxon>Metazoa</taxon>
        <taxon>Ecdysozoa</taxon>
        <taxon>Arthropoda</taxon>
        <taxon>Hexapoda</taxon>
        <taxon>Insecta</taxon>
        <taxon>Pterygota</taxon>
        <taxon>Neoptera</taxon>
        <taxon>Endopterygota</taxon>
        <taxon>Coleoptera</taxon>
        <taxon>Polyphaga</taxon>
        <taxon>Cucujiformia</taxon>
        <taxon>Coccinelloidea</taxon>
        <taxon>Coccinellidae</taxon>
        <taxon>Epilachninae</taxon>
        <taxon>Epilachnini</taxon>
        <taxon>Henosepilachna</taxon>
    </lineage>
</organism>
<evidence type="ECO:0000256" key="3">
    <source>
        <dbReference type="ARBA" id="ARBA00022692"/>
    </source>
</evidence>
<comment type="subcellular location">
    <subcellularLocation>
        <location evidence="1">Cell membrane</location>
        <topology evidence="1">Multi-pass membrane protein</topology>
    </subcellularLocation>
</comment>
<protein>
    <recommendedName>
        <fullName evidence="11">Ionotropic receptor</fullName>
    </recommendedName>
</protein>
<dbReference type="PANTHER" id="PTHR42643:SF24">
    <property type="entry name" value="IONOTROPIC RECEPTOR 60A"/>
    <property type="match status" value="1"/>
</dbReference>
<feature type="transmembrane region" description="Helical" evidence="8">
    <location>
        <begin position="514"/>
        <end position="537"/>
    </location>
</feature>
<dbReference type="Gene3D" id="1.10.287.70">
    <property type="match status" value="1"/>
</dbReference>
<evidence type="ECO:0000256" key="7">
    <source>
        <dbReference type="ARBA" id="ARBA00023180"/>
    </source>
</evidence>
<evidence type="ECO:0008006" key="11">
    <source>
        <dbReference type="Google" id="ProtNLM"/>
    </source>
</evidence>
<comment type="caution">
    <text evidence="9">The sequence shown here is derived from an EMBL/GenBank/DDBJ whole genome shotgun (WGS) entry which is preliminary data.</text>
</comment>
<evidence type="ECO:0000256" key="8">
    <source>
        <dbReference type="SAM" id="Phobius"/>
    </source>
</evidence>
<evidence type="ECO:0000256" key="1">
    <source>
        <dbReference type="ARBA" id="ARBA00004651"/>
    </source>
</evidence>
<feature type="transmembrane region" description="Helical" evidence="8">
    <location>
        <begin position="331"/>
        <end position="350"/>
    </location>
</feature>
<evidence type="ECO:0000256" key="5">
    <source>
        <dbReference type="ARBA" id="ARBA00023136"/>
    </source>
</evidence>
<feature type="transmembrane region" description="Helical" evidence="8">
    <location>
        <begin position="275"/>
        <end position="295"/>
    </location>
</feature>
<name>A0AAW1UNP8_9CUCU</name>
<dbReference type="EMBL" id="JARQZJ010000069">
    <property type="protein sequence ID" value="KAK9881446.1"/>
    <property type="molecule type" value="Genomic_DNA"/>
</dbReference>
<evidence type="ECO:0000256" key="4">
    <source>
        <dbReference type="ARBA" id="ARBA00022989"/>
    </source>
</evidence>
<dbReference type="SUPFAM" id="SSF53850">
    <property type="entry name" value="Periplasmic binding protein-like II"/>
    <property type="match status" value="1"/>
</dbReference>